<dbReference type="InterPro" id="IPR022045">
    <property type="entry name" value="TcdB_toxin_mid/N"/>
</dbReference>
<keyword evidence="4" id="KW-0843">Virulence</keyword>
<evidence type="ECO:0000256" key="2">
    <source>
        <dbReference type="ARBA" id="ARBA00022525"/>
    </source>
</evidence>
<evidence type="ECO:0000256" key="3">
    <source>
        <dbReference type="ARBA" id="ARBA00022729"/>
    </source>
</evidence>
<evidence type="ECO:0000256" key="5">
    <source>
        <dbReference type="SAM" id="MobiDB-lite"/>
    </source>
</evidence>
<dbReference type="RefSeq" id="WP_341424153.1">
    <property type="nucleotide sequence ID" value="NZ_JBBUTG010000001.1"/>
</dbReference>
<feature type="domain" description="Insecticide toxin TcdB middle/N-terminal" evidence="7">
    <location>
        <begin position="689"/>
        <end position="835"/>
    </location>
</feature>
<dbReference type="Gene3D" id="2.180.10.10">
    <property type="entry name" value="RHS repeat-associated core"/>
    <property type="match status" value="1"/>
</dbReference>
<comment type="subcellular location">
    <subcellularLocation>
        <location evidence="1">Secreted</location>
    </subcellularLocation>
</comment>
<evidence type="ECO:0000313" key="8">
    <source>
        <dbReference type="EMBL" id="MEK8029820.1"/>
    </source>
</evidence>
<dbReference type="PANTHER" id="PTHR32305:SF15">
    <property type="entry name" value="PROTEIN RHSA-RELATED"/>
    <property type="match status" value="1"/>
</dbReference>
<feature type="compositionally biased region" description="Basic and acidic residues" evidence="5">
    <location>
        <begin position="2197"/>
        <end position="2213"/>
    </location>
</feature>
<dbReference type="Pfam" id="PF12255">
    <property type="entry name" value="TcdB_toxin_midC"/>
    <property type="match status" value="1"/>
</dbReference>
<dbReference type="SUPFAM" id="SSF88723">
    <property type="entry name" value="PIN domain-like"/>
    <property type="match status" value="1"/>
</dbReference>
<dbReference type="SUPFAM" id="SSF69318">
    <property type="entry name" value="Integrin alpha N-terminal domain"/>
    <property type="match status" value="1"/>
</dbReference>
<dbReference type="InterPro" id="IPR050708">
    <property type="entry name" value="T6SS_VgrG/RHS"/>
</dbReference>
<reference evidence="8 9" key="1">
    <citation type="submission" date="2024-04" db="EMBL/GenBank/DDBJ databases">
        <title>Novel species of the genus Ideonella isolated from streams.</title>
        <authorList>
            <person name="Lu H."/>
        </authorList>
    </citation>
    <scope>NUCLEOTIDE SEQUENCE [LARGE SCALE GENOMIC DNA]</scope>
    <source>
        <strain evidence="8 9">DXS29W</strain>
    </source>
</reference>
<keyword evidence="9" id="KW-1185">Reference proteome</keyword>
<evidence type="ECO:0000256" key="1">
    <source>
        <dbReference type="ARBA" id="ARBA00004613"/>
    </source>
</evidence>
<dbReference type="InterPro" id="IPR006530">
    <property type="entry name" value="YD"/>
</dbReference>
<dbReference type="Proteomes" id="UP001371218">
    <property type="component" value="Unassembled WGS sequence"/>
</dbReference>
<dbReference type="InterPro" id="IPR022044">
    <property type="entry name" value="TcdB_toxin_mid/C"/>
</dbReference>
<evidence type="ECO:0000259" key="7">
    <source>
        <dbReference type="Pfam" id="PF12256"/>
    </source>
</evidence>
<evidence type="ECO:0000256" key="4">
    <source>
        <dbReference type="ARBA" id="ARBA00023026"/>
    </source>
</evidence>
<dbReference type="Pfam" id="PF12256">
    <property type="entry name" value="TcdB_toxin_midN"/>
    <property type="match status" value="1"/>
</dbReference>
<feature type="region of interest" description="Disordered" evidence="5">
    <location>
        <begin position="2359"/>
        <end position="2388"/>
    </location>
</feature>
<evidence type="ECO:0000259" key="6">
    <source>
        <dbReference type="Pfam" id="PF12255"/>
    </source>
</evidence>
<dbReference type="Pfam" id="PF03534">
    <property type="entry name" value="SpvB"/>
    <property type="match status" value="1"/>
</dbReference>
<sequence length="2524" mass="277920">MNQSGTHQTGPSAISLPKGGGAVKGIGETFSANLFSGTANYSVPLALSPGRHGFGPKLALQYSSGHGNGLFGLGWSLDVARISRKTEKGLPHYDDDQDRFVLSGAEDLVRTAHPETDNDSGQVRWVRDAPVERDGFSITFFRPRTEGMFARIECWVRNGSGETHWRTITKDNITHLFGVSAQARLSDPADARHVAEWLLQESFDAFGNHCLYEYAADDPVLYDADAPQRLNDIYEQRRSATQRYLRRIYYGNLPEHLLDERGQPITYADGTTVGVLRGGQRYAFEAVFDYGDWASPTSQPHPEAPPEGTQELFGPNLALVTTHREVPLRPDRFSSFRTGFDVRTLRTCSRVLMFHHFAELGGPTLVRSTDFAYGTDPDTQMSMLQAVTVTSYERAGDGNYRQASMPPVAFGYSAFRPHEQRYQTLKAHGGQMPTLTLSDRSMAVVDLLGDGLPDIVQSGPAGFQVWRNLGNGTFDRPVALDHGPAGVALGQPGVGFGDMSGNGVVDLLVNSGDLPGFYETTTDGGWRRFKPFAAKPGFDPADHNVRLLDLTGDGRADALLTTDDQFLWFACLGEEGFAAPRAVPRLHDLDVFPDVFFDDPQGRVRLADMTGDGLSDIVLVHNGGIDYWPNLGYGRFGRRVRMSNAPRLDDEFDPRRLFLADLNGTGCADAVYVGLGQVHFWFNRSGNGFSERRTLTGTPRTADPSGLQFADVFGTGTATLLWSQSFGGSTDGVYKALDFCGGVKPYVLTTMDNHMGAVTRVSYGSSTQHYLRDRTDMQPWITTLPFPTQVVDKVETFDLVGRTKHVVAYRYHHGHYDGREREFRGFARVDQLDTDFFDDFAQGDGDLGLGDFLNADPAHHLPPVETRTWYHTGVYVDARAGKLLDQRSFEQKLRTEFYAQDTEALPLPDHLLPAGGTPWQAARALRGAVLRTEVYALDGSTRAAHPYQASESRYQVSELQPAIDAVPTTPDSAQPGVYFSHTLESLSYHYERRPADPRIAHELTLGVDAFGQRLRSLAIGYGRRRPDPTLPTDEDRARQTQALLTYTETRYTNAIDDIARWPDSYRAPAPSESLVHELTGFVPTGGAGSRFTWEEWAADHFARIDGAEPLRYEQAGDGHAPQRRLLKHTRTLYRSDDLSSLLTPGELQPLALPGQTLQLALTDSLIDSVYGDRVGPELLVANAYARGDDGRSWWLPSAQVFYSPDEADTPADELAFARSHFFTALRSRDPFGNSAASRQDPYALTVLETRDALGNTALAEFDYRVLQSTQLTDANGNRSRVVFDTLGLVAASAVMGKATETVGDSLDEVEPNLSAEQRAAFFADPLGQAAALLGSATTRVVYDLERFMREGQPVCAATLAREVHASDQPQGEEVKVQLDISYSDGAGREIQKKAPAEPGPLVEGGSIVDPRWVGSGWTLFNNKGQPVRQFEPFFDDSHAFRFDERVGVSATLFHDPVGRVVATLHPDHSWEKVVFDAWRQTRWDVNDTALIDDPAADEDVGGFFARLDAADYLPTWYAQRHGGAMGPQEQDAAAKTAAHAATPAVAHADALGRAFLTIGHNRFQHDGNEVEEFQASRVLLDVEGQQRAIVDALDRTIQRTDFGMQGAAIHQASMEAGARWLLNDAGGQLAYGWDSRGQRQRRSYDALRRPLGTFMLGSDGVERQLVHLVYGESADKAEASNLRGRLLRQFDTAGLVVHHAYDFKGNPVITHRQVLADHRSVVDWQANPALDAEVFTHQASYDALNRPVATQMPDGSIVRPRFNRARLLERVDAQLRGRQTLTPFVTGVEYDAKGQRTAITYGNGVRTLCSHDPLTYRLTRCRTLRDTTALQDLSYTYDAAGHVTHITDAAQQTVYFKNQVVTPDSDYTYDALYRLIGAAGREHIGQVSQPQTTWDDAVRTHLPHPNDGQAMRRYTEAYDYDLAGNILSLVHQAANGNWRRDHSYAEASLLEAGQTSNRLSSVTAGGQDGTETFPYDAHGNIVAMSHLPTMAWDPLDRLQSAALPGDGMAYYQYDAAGQRVRKVIERNSGNLVEERITLGGYEIFRRRNAADEVVIEHETLHLMDDRRRIALVETRTIGSEKDLVSPLTRYQHDNHLGSAALELDDSGQVITYEEYYPYGCTAYQAGRSSVEVSLKRYRFTGMERDEETGLNYHGARYYAPWLGRWVSCDPIGVLGGINLYAYGAGDPVNRVDPSGLEDEKSNPWESSEKDNSERHERLMEFTGLLGQHGARKSLITDILSLNGDDKVLTHHGYKPPGTFEKGEAFQARVREAILHYHLAWEANHGRGQAAAGPVSASQDAYEAQKAFISSWLEGLSSVTSSIGGAIGAGVAMQFTDDQKKITAAAKFGESVSNALLAHADAKSSGARRPGNEGEPSGKQKPSAAGAAPPRQIADANLVIKAQQGNQNALTTVRAAETFVTTAQRSEVLNAGTRAQASAREQFLAQEGIRALRPAGKFSLTEAGPQVWDLIDTTMNAGHGPNDAMLAAVSKVTGIPIVTMEKRLVNFFQLSAGKRFNVDIRRVTP</sequence>
<comment type="caution">
    <text evidence="8">The sequence shown here is derived from an EMBL/GenBank/DDBJ whole genome shotgun (WGS) entry which is preliminary data.</text>
</comment>
<dbReference type="InterPro" id="IPR022385">
    <property type="entry name" value="Rhs_assc_core"/>
</dbReference>
<dbReference type="InterPro" id="IPR003284">
    <property type="entry name" value="Sal_SpvB"/>
</dbReference>
<dbReference type="PANTHER" id="PTHR32305">
    <property type="match status" value="1"/>
</dbReference>
<accession>A0ABU9BLK3</accession>
<protein>
    <submittedName>
        <fullName evidence="8">SpvB/TcaC N-terminal domain-containing protein</fullName>
    </submittedName>
</protein>
<dbReference type="InterPro" id="IPR029060">
    <property type="entry name" value="PIN-like_dom_sf"/>
</dbReference>
<dbReference type="NCBIfam" id="TIGR03696">
    <property type="entry name" value="Rhs_assc_core"/>
    <property type="match status" value="1"/>
</dbReference>
<feature type="region of interest" description="Disordered" evidence="5">
    <location>
        <begin position="2191"/>
        <end position="2213"/>
    </location>
</feature>
<keyword evidence="2" id="KW-0964">Secreted</keyword>
<dbReference type="EMBL" id="JBBUTG010000001">
    <property type="protein sequence ID" value="MEK8029820.1"/>
    <property type="molecule type" value="Genomic_DNA"/>
</dbReference>
<organism evidence="8 9">
    <name type="scientific">Ideonella lacteola</name>
    <dbReference type="NCBI Taxonomy" id="2984193"/>
    <lineage>
        <taxon>Bacteria</taxon>
        <taxon>Pseudomonadati</taxon>
        <taxon>Pseudomonadota</taxon>
        <taxon>Betaproteobacteria</taxon>
        <taxon>Burkholderiales</taxon>
        <taxon>Sphaerotilaceae</taxon>
        <taxon>Ideonella</taxon>
    </lineage>
</organism>
<keyword evidence="3" id="KW-0732">Signal</keyword>
<dbReference type="InterPro" id="IPR028994">
    <property type="entry name" value="Integrin_alpha_N"/>
</dbReference>
<proteinExistence type="predicted"/>
<name>A0ABU9BLK3_9BURK</name>
<dbReference type="Pfam" id="PF13517">
    <property type="entry name" value="FG-GAP_3"/>
    <property type="match status" value="1"/>
</dbReference>
<evidence type="ECO:0000313" key="9">
    <source>
        <dbReference type="Proteomes" id="UP001371218"/>
    </source>
</evidence>
<feature type="domain" description="Insecticide toxin TcdB middle/C-terminal" evidence="6">
    <location>
        <begin position="921"/>
        <end position="1057"/>
    </location>
</feature>
<dbReference type="NCBIfam" id="TIGR01643">
    <property type="entry name" value="YD_repeat_2x"/>
    <property type="match status" value="1"/>
</dbReference>
<dbReference type="PRINTS" id="PR00394">
    <property type="entry name" value="RHSPROTEIN"/>
</dbReference>
<gene>
    <name evidence="8" type="ORF">AACH06_03215</name>
</gene>
<dbReference type="InterPro" id="IPR013517">
    <property type="entry name" value="FG-GAP"/>
</dbReference>